<dbReference type="AlphaFoldDB" id="A0A810L7B5"/>
<dbReference type="Pfam" id="PF02945">
    <property type="entry name" value="Endonuclease_7"/>
    <property type="match status" value="1"/>
</dbReference>
<evidence type="ECO:0000313" key="2">
    <source>
        <dbReference type="Proteomes" id="UP000680750"/>
    </source>
</evidence>
<dbReference type="InterPro" id="IPR004211">
    <property type="entry name" value="Endonuclease_7"/>
</dbReference>
<dbReference type="Gene3D" id="3.40.1800.10">
    <property type="entry name" value="His-Me finger endonucleases"/>
    <property type="match status" value="1"/>
</dbReference>
<dbReference type="InterPro" id="IPR044925">
    <property type="entry name" value="His-Me_finger_sf"/>
</dbReference>
<evidence type="ECO:0000313" key="1">
    <source>
        <dbReference type="EMBL" id="BCJ30236.1"/>
    </source>
</evidence>
<reference evidence="1" key="1">
    <citation type="submission" date="2020-08" db="EMBL/GenBank/DDBJ databases">
        <title>Whole genome shotgun sequence of Actinocatenispora sera NBRC 101916.</title>
        <authorList>
            <person name="Komaki H."/>
            <person name="Tamura T."/>
        </authorList>
    </citation>
    <scope>NUCLEOTIDE SEQUENCE</scope>
    <source>
        <strain evidence="1">NBRC 101916</strain>
    </source>
</reference>
<organism evidence="1 2">
    <name type="scientific">Actinocatenispora sera</name>
    <dbReference type="NCBI Taxonomy" id="390989"/>
    <lineage>
        <taxon>Bacteria</taxon>
        <taxon>Bacillati</taxon>
        <taxon>Actinomycetota</taxon>
        <taxon>Actinomycetes</taxon>
        <taxon>Micromonosporales</taxon>
        <taxon>Micromonosporaceae</taxon>
        <taxon>Actinocatenispora</taxon>
    </lineage>
</organism>
<name>A0A810L7B5_9ACTN</name>
<dbReference type="GO" id="GO:0004519">
    <property type="term" value="F:endonuclease activity"/>
    <property type="evidence" value="ECO:0007669"/>
    <property type="project" value="UniProtKB-KW"/>
</dbReference>
<sequence length="220" mass="25141">MEKSDIESKFCKDCKRTHPISEFHRNSRSRDGYAFYCKSCANLRQEASRRRRGTNPRKRPSQAIPAGMKWCPDCAEIKQVTEFPTAGRRRKVHTYCRTCHNKRGRESKQRLYGGSREYHLRRRYGIGVADFERMLAEQGGVCAICGRAAPEHVDHDHVSGGVRGILCFNCNGGLGHFRDDVEHLAKAISYLRGTTPWVEISPGVYRSNSRTPAVRRSRII</sequence>
<dbReference type="InterPro" id="IPR038563">
    <property type="entry name" value="Endonuclease_7_sf"/>
</dbReference>
<dbReference type="Proteomes" id="UP000680750">
    <property type="component" value="Chromosome"/>
</dbReference>
<keyword evidence="2" id="KW-1185">Reference proteome</keyword>
<gene>
    <name evidence="1" type="ORF">Asera_43440</name>
</gene>
<keyword evidence="1" id="KW-0255">Endonuclease</keyword>
<proteinExistence type="predicted"/>
<keyword evidence="1" id="KW-0378">Hydrolase</keyword>
<dbReference type="KEGG" id="aser:Asera_43440"/>
<dbReference type="SUPFAM" id="SSF54060">
    <property type="entry name" value="His-Me finger endonucleases"/>
    <property type="match status" value="1"/>
</dbReference>
<dbReference type="EMBL" id="AP023354">
    <property type="protein sequence ID" value="BCJ30236.1"/>
    <property type="molecule type" value="Genomic_DNA"/>
</dbReference>
<keyword evidence="1" id="KW-0540">Nuclease</keyword>
<accession>A0A810L7B5</accession>
<protein>
    <submittedName>
        <fullName evidence="1">Recombination endonuclease VII</fullName>
    </submittedName>
</protein>